<feature type="transmembrane region" description="Helical" evidence="1">
    <location>
        <begin position="40"/>
        <end position="58"/>
    </location>
</feature>
<keyword evidence="1" id="KW-0812">Transmembrane</keyword>
<sequence>MLVFKCSLSCGYPLLLFLFVIQHFFWVVSCFAPIGWLGRWLVVLILIFFFLPSQPRALAGRRLCCYKDHWCILEGYVASTLCWIVLWPGVIDFIHVFFPGFSLLAEFNLATVAEFFNGFQVVYFKFL</sequence>
<feature type="transmembrane region" description="Helical" evidence="1">
    <location>
        <begin position="12"/>
        <end position="34"/>
    </location>
</feature>
<reference evidence="2" key="1">
    <citation type="submission" date="2020-03" db="EMBL/GenBank/DDBJ databases">
        <authorList>
            <person name="Zhang R."/>
        </authorList>
    </citation>
    <scope>NUCLEOTIDE SEQUENCE</scope>
</reference>
<accession>A0A6M2F4T7</accession>
<evidence type="ECO:0000313" key="2">
    <source>
        <dbReference type="EMBL" id="NUU91921.1"/>
    </source>
</evidence>
<keyword evidence="1" id="KW-0472">Membrane</keyword>
<evidence type="ECO:0000256" key="1">
    <source>
        <dbReference type="SAM" id="Phobius"/>
    </source>
</evidence>
<dbReference type="EMBL" id="GILB01011588">
    <property type="protein sequence ID" value="NUU91921.1"/>
    <property type="molecule type" value="Transcribed_RNA"/>
</dbReference>
<proteinExistence type="predicted"/>
<dbReference type="AlphaFoldDB" id="A0A6M2F4T7"/>
<name>A0A6M2F4T7_9ROSI</name>
<protein>
    <submittedName>
        <fullName evidence="2">Uncharacterized protein</fullName>
    </submittedName>
</protein>
<keyword evidence="1" id="KW-1133">Transmembrane helix</keyword>
<feature type="transmembrane region" description="Helical" evidence="1">
    <location>
        <begin position="70"/>
        <end position="90"/>
    </location>
</feature>
<organism evidence="2">
    <name type="scientific">Populus davidiana</name>
    <dbReference type="NCBI Taxonomy" id="266767"/>
    <lineage>
        <taxon>Eukaryota</taxon>
        <taxon>Viridiplantae</taxon>
        <taxon>Streptophyta</taxon>
        <taxon>Embryophyta</taxon>
        <taxon>Tracheophyta</taxon>
        <taxon>Spermatophyta</taxon>
        <taxon>Magnoliopsida</taxon>
        <taxon>eudicotyledons</taxon>
        <taxon>Gunneridae</taxon>
        <taxon>Pentapetalae</taxon>
        <taxon>rosids</taxon>
        <taxon>fabids</taxon>
        <taxon>Malpighiales</taxon>
        <taxon>Salicaceae</taxon>
        <taxon>Saliceae</taxon>
        <taxon>Populus</taxon>
    </lineage>
</organism>
<dbReference type="PROSITE" id="PS51257">
    <property type="entry name" value="PROKAR_LIPOPROTEIN"/>
    <property type="match status" value="1"/>
</dbReference>